<gene>
    <name evidence="11" type="primary">ltrA</name>
    <name evidence="11" type="ORF">NXY30_13420</name>
</gene>
<evidence type="ECO:0000256" key="8">
    <source>
        <dbReference type="ARBA" id="ARBA00034120"/>
    </source>
</evidence>
<dbReference type="Pfam" id="PF08388">
    <property type="entry name" value="GIIM"/>
    <property type="match status" value="1"/>
</dbReference>
<evidence type="ECO:0000256" key="1">
    <source>
        <dbReference type="ARBA" id="ARBA00012493"/>
    </source>
</evidence>
<evidence type="ECO:0000313" key="12">
    <source>
        <dbReference type="Proteomes" id="UP001060104"/>
    </source>
</evidence>
<organism evidence="11 12">
    <name type="scientific">Bacteroides faecis</name>
    <dbReference type="NCBI Taxonomy" id="674529"/>
    <lineage>
        <taxon>Bacteria</taxon>
        <taxon>Pseudomonadati</taxon>
        <taxon>Bacteroidota</taxon>
        <taxon>Bacteroidia</taxon>
        <taxon>Bacteroidales</taxon>
        <taxon>Bacteroidaceae</taxon>
        <taxon>Bacteroides</taxon>
    </lineage>
</organism>
<name>A0ABY5TJM0_9BACE</name>
<protein>
    <recommendedName>
        <fullName evidence="1">RNA-directed DNA polymerase</fullName>
        <ecNumber evidence="1">2.7.7.49</ecNumber>
    </recommendedName>
</protein>
<keyword evidence="7" id="KW-0051">Antiviral defense</keyword>
<evidence type="ECO:0000256" key="9">
    <source>
        <dbReference type="ARBA" id="ARBA00048173"/>
    </source>
</evidence>
<evidence type="ECO:0000256" key="4">
    <source>
        <dbReference type="ARBA" id="ARBA00022723"/>
    </source>
</evidence>
<evidence type="ECO:0000256" key="6">
    <source>
        <dbReference type="ARBA" id="ARBA00022918"/>
    </source>
</evidence>
<evidence type="ECO:0000256" key="7">
    <source>
        <dbReference type="ARBA" id="ARBA00023118"/>
    </source>
</evidence>
<dbReference type="PANTHER" id="PTHR34047:SF8">
    <property type="entry name" value="PROTEIN YKFC"/>
    <property type="match status" value="1"/>
</dbReference>
<keyword evidence="4" id="KW-0479">Metal-binding</keyword>
<dbReference type="Pfam" id="PF00078">
    <property type="entry name" value="RVT_1"/>
    <property type="match status" value="1"/>
</dbReference>
<feature type="domain" description="Reverse transcriptase" evidence="10">
    <location>
        <begin position="95"/>
        <end position="321"/>
    </location>
</feature>
<dbReference type="Proteomes" id="UP001060104">
    <property type="component" value="Chromosome"/>
</dbReference>
<dbReference type="RefSeq" id="WP_258903103.1">
    <property type="nucleotide sequence ID" value="NZ_CP103141.1"/>
</dbReference>
<keyword evidence="2 11" id="KW-0808">Transferase</keyword>
<dbReference type="PRINTS" id="PR00866">
    <property type="entry name" value="RNADNAPOLMS"/>
</dbReference>
<dbReference type="GO" id="GO:0003964">
    <property type="term" value="F:RNA-directed DNA polymerase activity"/>
    <property type="evidence" value="ECO:0007669"/>
    <property type="project" value="UniProtKB-KW"/>
</dbReference>
<comment type="catalytic activity">
    <reaction evidence="9">
        <text>DNA(n) + a 2'-deoxyribonucleoside 5'-triphosphate = DNA(n+1) + diphosphate</text>
        <dbReference type="Rhea" id="RHEA:22508"/>
        <dbReference type="Rhea" id="RHEA-COMP:17339"/>
        <dbReference type="Rhea" id="RHEA-COMP:17340"/>
        <dbReference type="ChEBI" id="CHEBI:33019"/>
        <dbReference type="ChEBI" id="CHEBI:61560"/>
        <dbReference type="ChEBI" id="CHEBI:173112"/>
        <dbReference type="EC" id="2.7.7.49"/>
    </reaction>
</comment>
<dbReference type="PANTHER" id="PTHR34047">
    <property type="entry name" value="NUCLEAR INTRON MATURASE 1, MITOCHONDRIAL-RELATED"/>
    <property type="match status" value="1"/>
</dbReference>
<keyword evidence="6 11" id="KW-0695">RNA-directed DNA polymerase</keyword>
<dbReference type="CDD" id="cd01651">
    <property type="entry name" value="RT_G2_intron"/>
    <property type="match status" value="1"/>
</dbReference>
<dbReference type="InterPro" id="IPR030931">
    <property type="entry name" value="Group_II_RT_mat"/>
</dbReference>
<dbReference type="InterPro" id="IPR051083">
    <property type="entry name" value="GrpII_Intron_Splice-Mob/Def"/>
</dbReference>
<dbReference type="PROSITE" id="PS50878">
    <property type="entry name" value="RT_POL"/>
    <property type="match status" value="1"/>
</dbReference>
<evidence type="ECO:0000256" key="2">
    <source>
        <dbReference type="ARBA" id="ARBA00022679"/>
    </source>
</evidence>
<proteinExistence type="inferred from homology"/>
<dbReference type="EMBL" id="CP103141">
    <property type="protein sequence ID" value="UVQ77295.1"/>
    <property type="molecule type" value="Genomic_DNA"/>
</dbReference>
<comment type="similarity">
    <text evidence="8">Belongs to the bacterial reverse transcriptase family.</text>
</comment>
<accession>A0ABY5TJM0</accession>
<sequence length="481" mass="56128">MKERMQKTLSKVNGFPQRDRSETEWYEGVQTFMWMCEDNIVEVPFDNEHLFEQILSPSNLNRAYKAVIGNKGNGGIDKMSCEQLLPWLKTHKDLLIRSLMDGSYRPNPVKRVEIPKDNGKIRLLGIPTVVDRLVQQAINQALSPVYEKQFSIRSYGFRPRRGCHDAVRGAQEIINTGYTYVADLDLERFFDTVNHSKLIEILSRTIKDGRVVSLIHKYLRSGVINKGLFETSEEGTPQGGPLSPLLSNIMLNELDKELERRGHPFVRYADDSMIFCKSKRAARRVKESITRFIEENLYLKVNKEKTVVSYVRGVKYLGYSFYVMKGKCRLTVHPKSKSKMKLRLKELTNRSNGWGYVKRKQKLKDYIRGWIGYYHLADMKRFLLDTDEWLRRRIRMCIWKAWKKPKTKVANLIKCGIEKYKAWEWGNTRKGYWRIADSPILKVAINNDSLRKAGYYTLMGSYLEWHPKIGTAVCRTARTVV</sequence>
<dbReference type="InterPro" id="IPR043502">
    <property type="entry name" value="DNA/RNA_pol_sf"/>
</dbReference>
<keyword evidence="5" id="KW-0460">Magnesium</keyword>
<dbReference type="NCBIfam" id="TIGR04416">
    <property type="entry name" value="group_II_RT_mat"/>
    <property type="match status" value="1"/>
</dbReference>
<dbReference type="InterPro" id="IPR000123">
    <property type="entry name" value="Reverse_transcriptase_msDNA"/>
</dbReference>
<evidence type="ECO:0000313" key="11">
    <source>
        <dbReference type="EMBL" id="UVQ77295.1"/>
    </source>
</evidence>
<keyword evidence="3 11" id="KW-0548">Nucleotidyltransferase</keyword>
<dbReference type="InterPro" id="IPR000477">
    <property type="entry name" value="RT_dom"/>
</dbReference>
<reference evidence="11" key="1">
    <citation type="submission" date="2022-08" db="EMBL/GenBank/DDBJ databases">
        <title>Genome Sequencing of Bacteroides fragilis Group Isolates with Nanopore Technology.</title>
        <authorList>
            <person name="Tisza M.J."/>
            <person name="Smith D."/>
            <person name="Dekker J.P."/>
        </authorList>
    </citation>
    <scope>NUCLEOTIDE SEQUENCE</scope>
    <source>
        <strain evidence="11">BFG-527</strain>
    </source>
</reference>
<dbReference type="SUPFAM" id="SSF56672">
    <property type="entry name" value="DNA/RNA polymerases"/>
    <property type="match status" value="1"/>
</dbReference>
<keyword evidence="12" id="KW-1185">Reference proteome</keyword>
<dbReference type="EC" id="2.7.7.49" evidence="1"/>
<evidence type="ECO:0000259" key="10">
    <source>
        <dbReference type="PROSITE" id="PS50878"/>
    </source>
</evidence>
<evidence type="ECO:0000256" key="5">
    <source>
        <dbReference type="ARBA" id="ARBA00022842"/>
    </source>
</evidence>
<evidence type="ECO:0000256" key="3">
    <source>
        <dbReference type="ARBA" id="ARBA00022695"/>
    </source>
</evidence>
<dbReference type="InterPro" id="IPR013597">
    <property type="entry name" value="Mat_intron_G2"/>
</dbReference>